<dbReference type="Proteomes" id="UP001196413">
    <property type="component" value="Unassembled WGS sequence"/>
</dbReference>
<name>A0AAD5MK13_PARTN</name>
<keyword evidence="3" id="KW-1185">Reference proteome</keyword>
<evidence type="ECO:0000313" key="3">
    <source>
        <dbReference type="Proteomes" id="UP001196413"/>
    </source>
</evidence>
<protein>
    <submittedName>
        <fullName evidence="2">Uncharacterized protein</fullName>
    </submittedName>
</protein>
<gene>
    <name evidence="2" type="ORF">KIN20_006331</name>
</gene>
<dbReference type="EMBL" id="JAHQIW010000882">
    <property type="protein sequence ID" value="KAJ1350526.1"/>
    <property type="molecule type" value="Genomic_DNA"/>
</dbReference>
<comment type="caution">
    <text evidence="2">The sequence shown here is derived from an EMBL/GenBank/DDBJ whole genome shotgun (WGS) entry which is preliminary data.</text>
</comment>
<reference evidence="2" key="1">
    <citation type="submission" date="2021-06" db="EMBL/GenBank/DDBJ databases">
        <title>Parelaphostrongylus tenuis whole genome reference sequence.</title>
        <authorList>
            <person name="Garwood T.J."/>
            <person name="Larsen P.A."/>
            <person name="Fountain-Jones N.M."/>
            <person name="Garbe J.R."/>
            <person name="Macchietto M.G."/>
            <person name="Kania S.A."/>
            <person name="Gerhold R.W."/>
            <person name="Richards J.E."/>
            <person name="Wolf T.M."/>
        </authorList>
    </citation>
    <scope>NUCLEOTIDE SEQUENCE</scope>
    <source>
        <strain evidence="2">MNPRO001-30</strain>
        <tissue evidence="2">Meninges</tissue>
    </source>
</reference>
<proteinExistence type="predicted"/>
<evidence type="ECO:0000313" key="2">
    <source>
        <dbReference type="EMBL" id="KAJ1350526.1"/>
    </source>
</evidence>
<organism evidence="2 3">
    <name type="scientific">Parelaphostrongylus tenuis</name>
    <name type="common">Meningeal worm</name>
    <dbReference type="NCBI Taxonomy" id="148309"/>
    <lineage>
        <taxon>Eukaryota</taxon>
        <taxon>Metazoa</taxon>
        <taxon>Ecdysozoa</taxon>
        <taxon>Nematoda</taxon>
        <taxon>Chromadorea</taxon>
        <taxon>Rhabditida</taxon>
        <taxon>Rhabditina</taxon>
        <taxon>Rhabditomorpha</taxon>
        <taxon>Strongyloidea</taxon>
        <taxon>Metastrongylidae</taxon>
        <taxon>Parelaphostrongylus</taxon>
    </lineage>
</organism>
<feature type="non-terminal residue" evidence="2">
    <location>
        <position position="79"/>
    </location>
</feature>
<evidence type="ECO:0000256" key="1">
    <source>
        <dbReference type="SAM" id="Phobius"/>
    </source>
</evidence>
<dbReference type="AlphaFoldDB" id="A0AAD5MK13"/>
<keyword evidence="1" id="KW-0472">Membrane</keyword>
<accession>A0AAD5MK13</accession>
<keyword evidence="1" id="KW-0812">Transmembrane</keyword>
<sequence>MQRRAPLTTAPYALFTKPSPGYFAYVGKRVAVVFLCIFHFWHSWCSTLGGSFTKSMCDQFTKNRVRKSECTIQQCEIKP</sequence>
<keyword evidence="1" id="KW-1133">Transmembrane helix</keyword>
<feature type="transmembrane region" description="Helical" evidence="1">
    <location>
        <begin position="22"/>
        <end position="41"/>
    </location>
</feature>